<organism evidence="1">
    <name type="scientific">Xenopsylla cheopis</name>
    <name type="common">Oriental rat flea</name>
    <name type="synonym">Pulex cheopis</name>
    <dbReference type="NCBI Taxonomy" id="163159"/>
    <lineage>
        <taxon>Eukaryota</taxon>
        <taxon>Metazoa</taxon>
        <taxon>Ecdysozoa</taxon>
        <taxon>Arthropoda</taxon>
        <taxon>Hexapoda</taxon>
        <taxon>Insecta</taxon>
        <taxon>Pterygota</taxon>
        <taxon>Neoptera</taxon>
        <taxon>Endopterygota</taxon>
        <taxon>Siphonaptera</taxon>
        <taxon>Pulicidae</taxon>
        <taxon>Xenopsyllinae</taxon>
        <taxon>Xenopsylla</taxon>
    </lineage>
</organism>
<dbReference type="AlphaFoldDB" id="A0A6M2DYX8"/>
<dbReference type="EMBL" id="GIIL01007803">
    <property type="protein sequence ID" value="NOV51529.1"/>
    <property type="molecule type" value="Transcribed_RNA"/>
</dbReference>
<evidence type="ECO:0000313" key="1">
    <source>
        <dbReference type="EMBL" id="NOV51529.1"/>
    </source>
</evidence>
<reference evidence="1" key="1">
    <citation type="submission" date="2020-03" db="EMBL/GenBank/DDBJ databases">
        <title>Transcriptomic Profiling of the Digestive Tract of the Rat Flea, Xenopsylla cheopis, Following Blood Feeding and Infection with Yersinia pestis.</title>
        <authorList>
            <person name="Bland D.M."/>
            <person name="Martens C.A."/>
            <person name="Virtaneva K."/>
            <person name="Kanakabandi K."/>
            <person name="Long D."/>
            <person name="Rosenke R."/>
            <person name="Saturday G.A."/>
            <person name="Hoyt F.H."/>
            <person name="Bruno D.P."/>
            <person name="Ribeiro J.M.C."/>
            <person name="Hinnebusch J."/>
        </authorList>
    </citation>
    <scope>NUCLEOTIDE SEQUENCE</scope>
</reference>
<sequence length="74" mass="8802">MMIFKMRLIDFNLICEVPGAFQKQILITYYVTHTQDNYWYQRAFQMTHWKQLPSLGAHVEFQQLYGGIVAMGQL</sequence>
<name>A0A6M2DYX8_XENCH</name>
<proteinExistence type="predicted"/>
<accession>A0A6M2DYX8</accession>
<protein>
    <submittedName>
        <fullName evidence="1">Putative secreted protein</fullName>
    </submittedName>
</protein>